<dbReference type="EMBL" id="JAWRVI010000044">
    <property type="protein sequence ID" value="KAK4086103.1"/>
    <property type="molecule type" value="Genomic_DNA"/>
</dbReference>
<comment type="caution">
    <text evidence="2">The sequence shown here is derived from an EMBL/GenBank/DDBJ whole genome shotgun (WGS) entry which is preliminary data.</text>
</comment>
<proteinExistence type="predicted"/>
<evidence type="ECO:0000313" key="2">
    <source>
        <dbReference type="EMBL" id="KAK4086103.1"/>
    </source>
</evidence>
<accession>A0ABR0BRL1</accession>
<feature type="region of interest" description="Disordered" evidence="1">
    <location>
        <begin position="164"/>
        <end position="190"/>
    </location>
</feature>
<name>A0ABR0BRL1_PURLI</name>
<evidence type="ECO:0000313" key="3">
    <source>
        <dbReference type="Proteomes" id="UP001287286"/>
    </source>
</evidence>
<reference evidence="2 3" key="1">
    <citation type="journal article" date="2024" name="Microbiol. Resour. Announc.">
        <title>Genome annotations for the ascomycete fungi Trichoderma harzianum, Trichoderma aggressivum, and Purpureocillium lilacinum.</title>
        <authorList>
            <person name="Beijen E.P.W."/>
            <person name="Ohm R.A."/>
        </authorList>
    </citation>
    <scope>NUCLEOTIDE SEQUENCE [LARGE SCALE GENOMIC DNA]</scope>
    <source>
        <strain evidence="2 3">CBS 150709</strain>
    </source>
</reference>
<evidence type="ECO:0000256" key="1">
    <source>
        <dbReference type="SAM" id="MobiDB-lite"/>
    </source>
</evidence>
<gene>
    <name evidence="2" type="ORF">Purlil1_9632</name>
</gene>
<organism evidence="2 3">
    <name type="scientific">Purpureocillium lilacinum</name>
    <name type="common">Paecilomyces lilacinus</name>
    <dbReference type="NCBI Taxonomy" id="33203"/>
    <lineage>
        <taxon>Eukaryota</taxon>
        <taxon>Fungi</taxon>
        <taxon>Dikarya</taxon>
        <taxon>Ascomycota</taxon>
        <taxon>Pezizomycotina</taxon>
        <taxon>Sordariomycetes</taxon>
        <taxon>Hypocreomycetidae</taxon>
        <taxon>Hypocreales</taxon>
        <taxon>Ophiocordycipitaceae</taxon>
        <taxon>Purpureocillium</taxon>
    </lineage>
</organism>
<protein>
    <submittedName>
        <fullName evidence="2">Uncharacterized protein</fullName>
    </submittedName>
</protein>
<dbReference type="Proteomes" id="UP001287286">
    <property type="component" value="Unassembled WGS sequence"/>
</dbReference>
<sequence>MARSAAAKIIRRMLICPSLPGSRAGLALGRSCGRAIVASCMHVPWKRDRALEKHDSVRICQRQPCLSHVSLPQGMNLGVPGARLSMVSRALVRTWTRLGAASKAICKDEATPRTNRASMAMAIRHDTFCLPAAKRSDLEKILADFPRQLRLKFGDAAQRSRIRVRGPPTRLRLDDERHANTAADTSGMSS</sequence>
<keyword evidence="3" id="KW-1185">Reference proteome</keyword>